<protein>
    <recommendedName>
        <fullName evidence="4 7">Signal peptidase I</fullName>
        <ecNumber evidence="4 7">3.4.21.89</ecNumber>
    </recommendedName>
</protein>
<dbReference type="GO" id="GO:0004252">
    <property type="term" value="F:serine-type endopeptidase activity"/>
    <property type="evidence" value="ECO:0007669"/>
    <property type="project" value="InterPro"/>
</dbReference>
<dbReference type="EMBL" id="FNSN01000003">
    <property type="protein sequence ID" value="SEB95960.1"/>
    <property type="molecule type" value="Genomic_DNA"/>
</dbReference>
<evidence type="ECO:0000256" key="3">
    <source>
        <dbReference type="ARBA" id="ARBA00009370"/>
    </source>
</evidence>
<dbReference type="EC" id="3.4.21.89" evidence="4 7"/>
<dbReference type="AlphaFoldDB" id="A0A1H4NL11"/>
<feature type="active site" evidence="6">
    <location>
        <position position="67"/>
    </location>
</feature>
<feature type="region of interest" description="Disordered" evidence="8">
    <location>
        <begin position="1"/>
        <end position="28"/>
    </location>
</feature>
<dbReference type="RefSeq" id="WP_074784164.1">
    <property type="nucleotide sequence ID" value="NZ_FNSN01000003.1"/>
</dbReference>
<evidence type="ECO:0000256" key="5">
    <source>
        <dbReference type="ARBA" id="ARBA00022801"/>
    </source>
</evidence>
<keyword evidence="5 7" id="KW-0378">Hydrolase</keyword>
<evidence type="ECO:0000313" key="11">
    <source>
        <dbReference type="Proteomes" id="UP000182652"/>
    </source>
</evidence>
<gene>
    <name evidence="10" type="ORF">SAMN04489745_1704</name>
</gene>
<dbReference type="Gene3D" id="2.10.109.10">
    <property type="entry name" value="Umud Fragment, subunit A"/>
    <property type="match status" value="1"/>
</dbReference>
<dbReference type="GO" id="GO:0006465">
    <property type="term" value="P:signal peptide processing"/>
    <property type="evidence" value="ECO:0007669"/>
    <property type="project" value="InterPro"/>
</dbReference>
<dbReference type="Proteomes" id="UP000182652">
    <property type="component" value="Unassembled WGS sequence"/>
</dbReference>
<dbReference type="GO" id="GO:0005886">
    <property type="term" value="C:plasma membrane"/>
    <property type="evidence" value="ECO:0007669"/>
    <property type="project" value="UniProtKB-SubCell"/>
</dbReference>
<evidence type="ECO:0000259" key="9">
    <source>
        <dbReference type="Pfam" id="PF10502"/>
    </source>
</evidence>
<accession>A0A1H4NL11</accession>
<dbReference type="PANTHER" id="PTHR43390:SF1">
    <property type="entry name" value="CHLOROPLAST PROCESSING PEPTIDASE"/>
    <property type="match status" value="1"/>
</dbReference>
<evidence type="ECO:0000256" key="7">
    <source>
        <dbReference type="RuleBase" id="RU362042"/>
    </source>
</evidence>
<evidence type="ECO:0000256" key="6">
    <source>
        <dbReference type="PIRSR" id="PIRSR600223-1"/>
    </source>
</evidence>
<organism evidence="10 11">
    <name type="scientific">Arthrobacter woluwensis</name>
    <dbReference type="NCBI Taxonomy" id="156980"/>
    <lineage>
        <taxon>Bacteria</taxon>
        <taxon>Bacillati</taxon>
        <taxon>Actinomycetota</taxon>
        <taxon>Actinomycetes</taxon>
        <taxon>Micrococcales</taxon>
        <taxon>Micrococcaceae</taxon>
        <taxon>Arthrobacter</taxon>
    </lineage>
</organism>
<comment type="catalytic activity">
    <reaction evidence="1 7">
        <text>Cleavage of hydrophobic, N-terminal signal or leader sequences from secreted and periplasmic proteins.</text>
        <dbReference type="EC" id="3.4.21.89"/>
    </reaction>
</comment>
<keyword evidence="7" id="KW-0645">Protease</keyword>
<evidence type="ECO:0000256" key="8">
    <source>
        <dbReference type="SAM" id="MobiDB-lite"/>
    </source>
</evidence>
<comment type="similarity">
    <text evidence="3 7">Belongs to the peptidase S26 family.</text>
</comment>
<keyword evidence="7" id="KW-0812">Transmembrane</keyword>
<dbReference type="Pfam" id="PF10502">
    <property type="entry name" value="Peptidase_S26"/>
    <property type="match status" value="1"/>
</dbReference>
<evidence type="ECO:0000256" key="2">
    <source>
        <dbReference type="ARBA" id="ARBA00004401"/>
    </source>
</evidence>
<dbReference type="PRINTS" id="PR00727">
    <property type="entry name" value="LEADERPTASE"/>
</dbReference>
<keyword evidence="7" id="KW-0472">Membrane</keyword>
<evidence type="ECO:0000313" key="10">
    <source>
        <dbReference type="EMBL" id="SEB95960.1"/>
    </source>
</evidence>
<dbReference type="InterPro" id="IPR000223">
    <property type="entry name" value="Pept_S26A_signal_pept_1"/>
</dbReference>
<comment type="subcellular location">
    <subcellularLocation>
        <location evidence="2">Cell membrane</location>
        <topology evidence="2">Single-pass type II membrane protein</topology>
    </subcellularLocation>
    <subcellularLocation>
        <location evidence="7">Membrane</location>
        <topology evidence="7">Single-pass type II membrane protein</topology>
    </subcellularLocation>
</comment>
<sequence>MGAHLPEPEPQPEEAPQDRKSRAQQRKKDHPLLSFVKEIGGIVAAAVLLSFLIKTFLFQAFFVPSPSMVHTLEVDDRIFVNRLVPNPIALERGDVVVFRDTKGWLPPAPVENRGPLAWVGDVLVFLGLQPDDTKQYLVKRLIGLPGDHVVCCDAQGRIQINGTSLNEKYINPDSTPVVKPFDVVVPEGKIWVMGDNRNDSADSRAHVEGPGSGFVDIKDVQGRAAVIVLPLNRMSVLDNYPDVFKDVPAPSKAAEDSHPDQGASAGTTHSGE</sequence>
<dbReference type="STRING" id="156980.SAMN04489745_1704"/>
<name>A0A1H4NL11_9MICC</name>
<feature type="transmembrane region" description="Helical" evidence="7">
    <location>
        <begin position="39"/>
        <end position="63"/>
    </location>
</feature>
<evidence type="ECO:0000256" key="1">
    <source>
        <dbReference type="ARBA" id="ARBA00000677"/>
    </source>
</evidence>
<feature type="domain" description="Peptidase S26" evidence="9">
    <location>
        <begin position="38"/>
        <end position="228"/>
    </location>
</feature>
<dbReference type="NCBIfam" id="TIGR02227">
    <property type="entry name" value="sigpep_I_bact"/>
    <property type="match status" value="1"/>
</dbReference>
<proteinExistence type="inferred from homology"/>
<feature type="region of interest" description="Disordered" evidence="8">
    <location>
        <begin position="245"/>
        <end position="272"/>
    </location>
</feature>
<keyword evidence="11" id="KW-1185">Reference proteome</keyword>
<dbReference type="PANTHER" id="PTHR43390">
    <property type="entry name" value="SIGNAL PEPTIDASE I"/>
    <property type="match status" value="1"/>
</dbReference>
<dbReference type="InterPro" id="IPR019758">
    <property type="entry name" value="Pept_S26A_signal_pept_1_CS"/>
</dbReference>
<dbReference type="InterPro" id="IPR019533">
    <property type="entry name" value="Peptidase_S26"/>
</dbReference>
<dbReference type="SUPFAM" id="SSF51306">
    <property type="entry name" value="LexA/Signal peptidase"/>
    <property type="match status" value="1"/>
</dbReference>
<dbReference type="PROSITE" id="PS00761">
    <property type="entry name" value="SPASE_I_3"/>
    <property type="match status" value="1"/>
</dbReference>
<dbReference type="GO" id="GO:0009003">
    <property type="term" value="F:signal peptidase activity"/>
    <property type="evidence" value="ECO:0007669"/>
    <property type="project" value="UniProtKB-EC"/>
</dbReference>
<reference evidence="10 11" key="1">
    <citation type="submission" date="2016-10" db="EMBL/GenBank/DDBJ databases">
        <authorList>
            <person name="de Groot N.N."/>
        </authorList>
    </citation>
    <scope>NUCLEOTIDE SEQUENCE [LARGE SCALE GENOMIC DNA]</scope>
    <source>
        <strain evidence="10 11">DSM 10495</strain>
    </source>
</reference>
<dbReference type="CDD" id="cd06530">
    <property type="entry name" value="S26_SPase_I"/>
    <property type="match status" value="1"/>
</dbReference>
<feature type="active site" evidence="6">
    <location>
        <position position="139"/>
    </location>
</feature>
<dbReference type="InterPro" id="IPR036286">
    <property type="entry name" value="LexA/Signal_pep-like_sf"/>
</dbReference>
<keyword evidence="7" id="KW-1133">Transmembrane helix</keyword>
<evidence type="ECO:0000256" key="4">
    <source>
        <dbReference type="ARBA" id="ARBA00013208"/>
    </source>
</evidence>